<keyword evidence="2" id="KW-0326">Glycosidase</keyword>
<dbReference type="PATRIC" id="fig|82380.11.peg.520"/>
<name>A0A0F0LD34_9MICO</name>
<dbReference type="SUPFAM" id="SSF51126">
    <property type="entry name" value="Pectin lyase-like"/>
    <property type="match status" value="1"/>
</dbReference>
<keyword evidence="2" id="KW-0378">Hydrolase</keyword>
<organism evidence="2 3">
    <name type="scientific">Microbacterium oxydans</name>
    <dbReference type="NCBI Taxonomy" id="82380"/>
    <lineage>
        <taxon>Bacteria</taxon>
        <taxon>Bacillati</taxon>
        <taxon>Actinomycetota</taxon>
        <taxon>Actinomycetes</taxon>
        <taxon>Micrococcales</taxon>
        <taxon>Microbacteriaceae</taxon>
        <taxon>Microbacterium</taxon>
    </lineage>
</organism>
<protein>
    <submittedName>
        <fullName evidence="2">Alpha-1,3-galactosidase B</fullName>
        <ecNumber evidence="2">3.2.1.-</ecNumber>
    </submittedName>
</protein>
<proteinExistence type="predicted"/>
<dbReference type="EC" id="3.2.1.-" evidence="2"/>
<sequence length="625" mass="65177">MNDAEQKMTRRTLLIGTAVGAGSLAVIGGSASPAAATGATRAGPVRTGGAGHRKDFPVSARGAAPGAADSGPAIRQTIADAAAWTAASSQNTARVLFDRGVYRIGDDGTPSWYALELTETARIELLGNGTELLMLDPHKGGIAITRSTGITVTGLTLDYETPPFTQGIIRAVDPTAGTFQLELLAGFPSLTDRTLFAGAGYGTLHDAASGRFKRGVQSTFSVSYPAAADADGRWTFTVDPAHRGRMSDIAVGDGFATGYRGDRNAIALHQSADTTLKDLIIHAGPGAAVISNNSEATVLRRTMVDVRAGSGRWVSVNADGYHHHGGRRGPTVVGNRFARLHDDGMNVYSQLRALQSLSEGGKKLHLAGGSAEVAIGDTLQIVQSSDGTVRGTARVTAVDGDPRAATPLVVTIAAAVSGAVAGDHVFNRSYSGSGFVITGNVIEESRGLGVRMKASNGVITDNRMSDLTNWAIWIANDTAYGEGPIGSENLVVSGNQIRRVCLDQTLVPWPTSAAAIMLQHFTSTYTVGASRVHRNIAISDNTIEDAPRFGVYLGAGTNVTAAKTKISVTAGNPRTDQPSAHFGLENLKNGLVMHATISDQQSPPRAAVWRGPRLENTTVLQVPGA</sequence>
<dbReference type="InterPro" id="IPR006626">
    <property type="entry name" value="PbH1"/>
</dbReference>
<feature type="compositionally biased region" description="Low complexity" evidence="1">
    <location>
        <begin position="34"/>
        <end position="47"/>
    </location>
</feature>
<dbReference type="InterPro" id="IPR012334">
    <property type="entry name" value="Pectin_lyas_fold"/>
</dbReference>
<evidence type="ECO:0000313" key="2">
    <source>
        <dbReference type="EMBL" id="KJL31053.1"/>
    </source>
</evidence>
<dbReference type="Proteomes" id="UP000033640">
    <property type="component" value="Unassembled WGS sequence"/>
</dbReference>
<dbReference type="OrthoDB" id="5007922at2"/>
<dbReference type="PROSITE" id="PS51318">
    <property type="entry name" value="TAT"/>
    <property type="match status" value="1"/>
</dbReference>
<gene>
    <name evidence="2" type="primary">glaB</name>
    <name evidence="2" type="ORF">RS83_00504</name>
</gene>
<dbReference type="InterPro" id="IPR006311">
    <property type="entry name" value="TAT_signal"/>
</dbReference>
<dbReference type="SMART" id="SM00710">
    <property type="entry name" value="PbH1"/>
    <property type="match status" value="6"/>
</dbReference>
<dbReference type="AlphaFoldDB" id="A0A0F0LD34"/>
<feature type="region of interest" description="Disordered" evidence="1">
    <location>
        <begin position="34"/>
        <end position="71"/>
    </location>
</feature>
<evidence type="ECO:0000313" key="3">
    <source>
        <dbReference type="Proteomes" id="UP000033640"/>
    </source>
</evidence>
<evidence type="ECO:0000256" key="1">
    <source>
        <dbReference type="SAM" id="MobiDB-lite"/>
    </source>
</evidence>
<dbReference type="GO" id="GO:0016798">
    <property type="term" value="F:hydrolase activity, acting on glycosyl bonds"/>
    <property type="evidence" value="ECO:0007669"/>
    <property type="project" value="UniProtKB-KW"/>
</dbReference>
<dbReference type="Gene3D" id="2.160.20.10">
    <property type="entry name" value="Single-stranded right-handed beta-helix, Pectin lyase-like"/>
    <property type="match status" value="2"/>
</dbReference>
<reference evidence="2 3" key="1">
    <citation type="submission" date="2015-02" db="EMBL/GenBank/DDBJ databases">
        <title>Draft genome sequences of ten Microbacterium spp. with emphasis on heavy metal contaminated environments.</title>
        <authorList>
            <person name="Corretto E."/>
        </authorList>
    </citation>
    <scope>NUCLEOTIDE SEQUENCE [LARGE SCALE GENOMIC DNA]</scope>
    <source>
        <strain evidence="2 3">BEL4b</strain>
    </source>
</reference>
<dbReference type="RefSeq" id="WP_045277947.1">
    <property type="nucleotide sequence ID" value="NZ_JYIW01000017.1"/>
</dbReference>
<feature type="compositionally biased region" description="Low complexity" evidence="1">
    <location>
        <begin position="59"/>
        <end position="71"/>
    </location>
</feature>
<dbReference type="InterPro" id="IPR011050">
    <property type="entry name" value="Pectin_lyase_fold/virulence"/>
</dbReference>
<dbReference type="EMBL" id="JYIW01000017">
    <property type="protein sequence ID" value="KJL31053.1"/>
    <property type="molecule type" value="Genomic_DNA"/>
</dbReference>
<comment type="caution">
    <text evidence="2">The sequence shown here is derived from an EMBL/GenBank/DDBJ whole genome shotgun (WGS) entry which is preliminary data.</text>
</comment>
<accession>A0A0F0LD34</accession>